<evidence type="ECO:0000259" key="9">
    <source>
        <dbReference type="Pfam" id="PF22744"/>
    </source>
</evidence>
<evidence type="ECO:0000313" key="11">
    <source>
        <dbReference type="Proteomes" id="UP001056426"/>
    </source>
</evidence>
<feature type="transmembrane region" description="Helical" evidence="6">
    <location>
        <begin position="146"/>
        <end position="168"/>
    </location>
</feature>
<keyword evidence="3 6" id="KW-0812">Transmembrane</keyword>
<dbReference type="AlphaFoldDB" id="A0A9J6ZQ71"/>
<dbReference type="InterPro" id="IPR007168">
    <property type="entry name" value="Phageshock_PspC_N"/>
</dbReference>
<dbReference type="GO" id="GO:0005886">
    <property type="term" value="C:plasma membrane"/>
    <property type="evidence" value="ECO:0007669"/>
    <property type="project" value="UniProtKB-SubCell"/>
</dbReference>
<dbReference type="KEGG" id="alkq:M9189_12825"/>
<evidence type="ECO:0000256" key="6">
    <source>
        <dbReference type="SAM" id="Phobius"/>
    </source>
</evidence>
<evidence type="ECO:0000256" key="2">
    <source>
        <dbReference type="ARBA" id="ARBA00022475"/>
    </source>
</evidence>
<dbReference type="InterPro" id="IPR054319">
    <property type="entry name" value="PspC-rel_ToastRack"/>
</dbReference>
<evidence type="ECO:0000256" key="5">
    <source>
        <dbReference type="ARBA" id="ARBA00023136"/>
    </source>
</evidence>
<keyword evidence="11" id="KW-1185">Reference proteome</keyword>
<dbReference type="PANTHER" id="PTHR33885">
    <property type="entry name" value="PHAGE SHOCK PROTEIN C"/>
    <property type="match status" value="1"/>
</dbReference>
<comment type="subcellular location">
    <subcellularLocation>
        <location evidence="1">Cell membrane</location>
        <topology evidence="1">Single-pass membrane protein</topology>
    </subcellularLocation>
</comment>
<evidence type="ECO:0000256" key="1">
    <source>
        <dbReference type="ARBA" id="ARBA00004162"/>
    </source>
</evidence>
<reference evidence="10" key="1">
    <citation type="submission" date="2022-05" db="EMBL/GenBank/DDBJ databases">
        <authorList>
            <person name="Sun X."/>
        </authorList>
    </citation>
    <scope>NUCLEOTIDE SEQUENCE</scope>
    <source>
        <strain evidence="10">Ai-910</strain>
    </source>
</reference>
<evidence type="ECO:0000256" key="4">
    <source>
        <dbReference type="ARBA" id="ARBA00022989"/>
    </source>
</evidence>
<protein>
    <submittedName>
        <fullName evidence="10">PspC domain-containing protein</fullName>
    </submittedName>
</protein>
<evidence type="ECO:0000256" key="3">
    <source>
        <dbReference type="ARBA" id="ARBA00022692"/>
    </source>
</evidence>
<keyword evidence="2" id="KW-1003">Cell membrane</keyword>
<evidence type="ECO:0000259" key="8">
    <source>
        <dbReference type="Pfam" id="PF22571"/>
    </source>
</evidence>
<feature type="domain" description="Phage shock protein PspC N-terminal" evidence="7">
    <location>
        <begin position="116"/>
        <end position="172"/>
    </location>
</feature>
<sequence length="472" mass="52628">MKRTIVINLSGFAYTIEEDAHDRLKGYLDKVRIYLGGGEDAEETMTDLDARLAELFTPVAMNQRSITIADVEEVIRIIGDPEVFASDTVTEDGSRKDTKGGDDGSAKEVPFVPVRRRLYRDPYSRVLGGVCSGLGAYFRMDPFVFRILFVIGFFFGISIIPYIFLWIAMPKAITIEQRSQMYGGEPFANYNPAAKKSARNNTGINRVFIVLRVILGIILTLVSFITLTGLVFSLVFMGKATSLAPEMVPAIEMARLFAGNLNGTLFVVGLWLTIGIPVLMILYLGLHLIFNFRSGGKLIGALALLLWLGGIGSLAYGSIATMMEFRERASVELPVIPGSFTGDTLYIRASDLNYSGDDMNITFKNILLRYDKEKDLFYDEPEIRIVEGADNLAFVVQKKSYGPTEQKARDYADKIDYYIEFNGSELVIDKAFKIPGDSGIRKQKVIVRVMVPEGVHVEVDSSLKRLTRWSIN</sequence>
<organism evidence="10 11">
    <name type="scientific">Xiashengella succiniciproducens</name>
    <dbReference type="NCBI Taxonomy" id="2949635"/>
    <lineage>
        <taxon>Bacteria</taxon>
        <taxon>Pseudomonadati</taxon>
        <taxon>Bacteroidota</taxon>
        <taxon>Bacteroidia</taxon>
        <taxon>Marinilabiliales</taxon>
        <taxon>Marinilabiliaceae</taxon>
        <taxon>Xiashengella</taxon>
    </lineage>
</organism>
<feature type="domain" description="PspC-related ToastRack" evidence="9">
    <location>
        <begin position="376"/>
        <end position="466"/>
    </location>
</feature>
<evidence type="ECO:0000259" key="7">
    <source>
        <dbReference type="Pfam" id="PF04024"/>
    </source>
</evidence>
<feature type="transmembrane region" description="Helical" evidence="6">
    <location>
        <begin position="209"/>
        <end position="237"/>
    </location>
</feature>
<dbReference type="Pfam" id="PF22571">
    <property type="entry name" value="LiaI-LiaF-TM_PspC"/>
    <property type="match status" value="1"/>
</dbReference>
<dbReference type="Proteomes" id="UP001056426">
    <property type="component" value="Chromosome"/>
</dbReference>
<dbReference type="PANTHER" id="PTHR33885:SF3">
    <property type="entry name" value="PHAGE SHOCK PROTEIN C"/>
    <property type="match status" value="1"/>
</dbReference>
<dbReference type="InterPro" id="IPR054321">
    <property type="entry name" value="PspC-rel_TM"/>
</dbReference>
<gene>
    <name evidence="10" type="ORF">M9189_12825</name>
</gene>
<feature type="transmembrane region" description="Helical" evidence="6">
    <location>
        <begin position="265"/>
        <end position="286"/>
    </location>
</feature>
<feature type="transmembrane region" description="Helical" evidence="6">
    <location>
        <begin position="298"/>
        <end position="319"/>
    </location>
</feature>
<dbReference type="Pfam" id="PF04024">
    <property type="entry name" value="PspC"/>
    <property type="match status" value="1"/>
</dbReference>
<dbReference type="RefSeq" id="WP_250723809.1">
    <property type="nucleotide sequence ID" value="NZ_CP098400.1"/>
</dbReference>
<name>A0A9J6ZQ71_9BACT</name>
<dbReference type="EMBL" id="CP098400">
    <property type="protein sequence ID" value="URW79727.1"/>
    <property type="molecule type" value="Genomic_DNA"/>
</dbReference>
<evidence type="ECO:0000313" key="10">
    <source>
        <dbReference type="EMBL" id="URW79727.1"/>
    </source>
</evidence>
<dbReference type="Pfam" id="PF22744">
    <property type="entry name" value="Toast-rack_PspC-Cterm"/>
    <property type="match status" value="1"/>
</dbReference>
<keyword evidence="5 6" id="KW-0472">Membrane</keyword>
<accession>A0A9J6ZQ71</accession>
<feature type="domain" description="PspC-related transmembrane region" evidence="8">
    <location>
        <begin position="203"/>
        <end position="325"/>
    </location>
</feature>
<keyword evidence="4 6" id="KW-1133">Transmembrane helix</keyword>
<dbReference type="InterPro" id="IPR052027">
    <property type="entry name" value="PspC"/>
</dbReference>
<proteinExistence type="predicted"/>
<reference evidence="10" key="2">
    <citation type="submission" date="2022-06" db="EMBL/GenBank/DDBJ databases">
        <title>Xiashengella guii gen. nov. sp. nov., a bacterium isolated form anaerobic digestion tank.</title>
        <authorList>
            <person name="Huang H."/>
        </authorList>
    </citation>
    <scope>NUCLEOTIDE SEQUENCE</scope>
    <source>
        <strain evidence="10">Ai-910</strain>
    </source>
</reference>